<evidence type="ECO:0000256" key="2">
    <source>
        <dbReference type="ARBA" id="ARBA00004442"/>
    </source>
</evidence>
<dbReference type="GO" id="GO:0009279">
    <property type="term" value="C:cell outer membrane"/>
    <property type="evidence" value="ECO:0007669"/>
    <property type="project" value="UniProtKB-SubCell"/>
</dbReference>
<keyword evidence="10" id="KW-1185">Reference proteome</keyword>
<keyword evidence="5" id="KW-0732">Signal</keyword>
<evidence type="ECO:0000313" key="10">
    <source>
        <dbReference type="Proteomes" id="UP000240505"/>
    </source>
</evidence>
<dbReference type="EMBL" id="CP028324">
    <property type="protein sequence ID" value="AVR97097.1"/>
    <property type="molecule type" value="Genomic_DNA"/>
</dbReference>
<keyword evidence="6 8" id="KW-0472">Membrane</keyword>
<dbReference type="AlphaFoldDB" id="A0A2R4CBU9"/>
<organism evidence="9 10">
    <name type="scientific">Pseudoduganella armeniaca</name>
    <dbReference type="NCBI Taxonomy" id="2072590"/>
    <lineage>
        <taxon>Bacteria</taxon>
        <taxon>Pseudomonadati</taxon>
        <taxon>Pseudomonadota</taxon>
        <taxon>Betaproteobacteria</taxon>
        <taxon>Burkholderiales</taxon>
        <taxon>Oxalobacteraceae</taxon>
        <taxon>Telluria group</taxon>
        <taxon>Pseudoduganella</taxon>
    </lineage>
</organism>
<evidence type="ECO:0000256" key="8">
    <source>
        <dbReference type="SAM" id="Phobius"/>
    </source>
</evidence>
<evidence type="ECO:0000256" key="1">
    <source>
        <dbReference type="ARBA" id="ARBA00004196"/>
    </source>
</evidence>
<dbReference type="Pfam" id="PF02415">
    <property type="entry name" value="Chlam_PMP"/>
    <property type="match status" value="1"/>
</dbReference>
<name>A0A2R4CBU9_9BURK</name>
<dbReference type="InterPro" id="IPR003368">
    <property type="entry name" value="POMP_repeat"/>
</dbReference>
<gene>
    <name evidence="9" type="ORF">C9I28_16685</name>
</gene>
<proteinExistence type="predicted"/>
<keyword evidence="8" id="KW-0812">Transmembrane</keyword>
<dbReference type="RefSeq" id="WP_107142446.1">
    <property type="nucleotide sequence ID" value="NZ_CP028324.1"/>
</dbReference>
<feature type="transmembrane region" description="Helical" evidence="8">
    <location>
        <begin position="373"/>
        <end position="392"/>
    </location>
</feature>
<evidence type="ECO:0000313" key="9">
    <source>
        <dbReference type="EMBL" id="AVR97097.1"/>
    </source>
</evidence>
<evidence type="ECO:0000256" key="6">
    <source>
        <dbReference type="ARBA" id="ARBA00023136"/>
    </source>
</evidence>
<keyword evidence="4" id="KW-0964">Secreted</keyword>
<dbReference type="GO" id="GO:0005576">
    <property type="term" value="C:extracellular region"/>
    <property type="evidence" value="ECO:0007669"/>
    <property type="project" value="UniProtKB-SubCell"/>
</dbReference>
<evidence type="ECO:0008006" key="11">
    <source>
        <dbReference type="Google" id="ProtNLM"/>
    </source>
</evidence>
<keyword evidence="8" id="KW-1133">Transmembrane helix</keyword>
<dbReference type="KEGG" id="masz:C9I28_16685"/>
<protein>
    <recommendedName>
        <fullName evidence="11">Right handed beta helix domain-containing protein</fullName>
    </recommendedName>
</protein>
<evidence type="ECO:0000256" key="4">
    <source>
        <dbReference type="ARBA" id="ARBA00022525"/>
    </source>
</evidence>
<dbReference type="PANTHER" id="PTHR11319:SF35">
    <property type="entry name" value="OUTER MEMBRANE PROTEIN PMPC-RELATED"/>
    <property type="match status" value="1"/>
</dbReference>
<dbReference type="Proteomes" id="UP000240505">
    <property type="component" value="Chromosome"/>
</dbReference>
<evidence type="ECO:0000256" key="7">
    <source>
        <dbReference type="ARBA" id="ARBA00023237"/>
    </source>
</evidence>
<dbReference type="SUPFAM" id="SSF51126">
    <property type="entry name" value="Pectin lyase-like"/>
    <property type="match status" value="1"/>
</dbReference>
<evidence type="ECO:0000256" key="3">
    <source>
        <dbReference type="ARBA" id="ARBA00004613"/>
    </source>
</evidence>
<dbReference type="OrthoDB" id="4817471at2"/>
<keyword evidence="7" id="KW-0998">Cell outer membrane</keyword>
<reference evidence="9 10" key="1">
    <citation type="submission" date="2018-03" db="EMBL/GenBank/DDBJ databases">
        <title>Massilia armeniaca sp. nov., isolated from desert soil.</title>
        <authorList>
            <person name="Huang H."/>
            <person name="Ren M."/>
        </authorList>
    </citation>
    <scope>NUCLEOTIDE SEQUENCE [LARGE SCALE GENOMIC DNA]</scope>
    <source>
        <strain evidence="9 10">ZMN-3</strain>
    </source>
</reference>
<dbReference type="InterPro" id="IPR011050">
    <property type="entry name" value="Pectin_lyase_fold/virulence"/>
</dbReference>
<sequence length="401" mass="40756">MLLTDAVVTIRRTRFDGNGTPPAQWGAAWGCCGGALTLVRCDATLAQTTFRNNAAAGFGGAIQALGTRLRIEDSLFEGNRARAGAALLSWGRAPLLNPWSEEAWTGQPGLALSRTRFRRNAAALGGGALLFAGRVEGEQVLFRDNDGGAIAGWQALALPAPFDGVLAGLAADTAAAPADTLALARAILVDNVAARGPAIAAGAAAVELGNALVARNGPAGPTGAINAARVMLVNTTVADNPAGGVAGHAGAPATIRLGNTILLRNGGFQCAPGMAASSLGGNLQYPGSDCGGSAGARDPRLDGDYRPGLASAARDSGVTTLCTSHPLVASVDLFGRARLQRGRCDAGAIEEPLPPALAAVLGAGTGAAGQARLLALLFVLAILLFLVGLWWGRRRMRRRIR</sequence>
<accession>A0A2R4CBU9</accession>
<comment type="subcellular location">
    <subcellularLocation>
        <location evidence="1">Cell envelope</location>
    </subcellularLocation>
    <subcellularLocation>
        <location evidence="2">Cell outer membrane</location>
    </subcellularLocation>
    <subcellularLocation>
        <location evidence="3">Secreted</location>
    </subcellularLocation>
</comment>
<dbReference type="PANTHER" id="PTHR11319">
    <property type="entry name" value="G PROTEIN-COUPLED RECEPTOR-RELATED"/>
    <property type="match status" value="1"/>
</dbReference>
<evidence type="ECO:0000256" key="5">
    <source>
        <dbReference type="ARBA" id="ARBA00022729"/>
    </source>
</evidence>